<gene>
    <name evidence="16" type="primary">Or2ag1_1</name>
    <name evidence="16" type="ORF">GTO96_0012615</name>
</gene>
<keyword evidence="12 13" id="KW-0807">Transducer</keyword>
<feature type="transmembrane region" description="Helical" evidence="14">
    <location>
        <begin position="443"/>
        <end position="465"/>
    </location>
</feature>
<dbReference type="Proteomes" id="UP000886611">
    <property type="component" value="Unassembled WGS sequence"/>
</dbReference>
<dbReference type="GO" id="GO:0005886">
    <property type="term" value="C:plasma membrane"/>
    <property type="evidence" value="ECO:0007669"/>
    <property type="project" value="UniProtKB-SubCell"/>
</dbReference>
<dbReference type="SMART" id="SM01381">
    <property type="entry name" value="7TM_GPCR_Srsx"/>
    <property type="match status" value="1"/>
</dbReference>
<keyword evidence="2" id="KW-1003">Cell membrane</keyword>
<feature type="transmembrane region" description="Helical" evidence="14">
    <location>
        <begin position="139"/>
        <end position="161"/>
    </location>
</feature>
<keyword evidence="6 14" id="KW-1133">Transmembrane helix</keyword>
<evidence type="ECO:0000256" key="5">
    <source>
        <dbReference type="ARBA" id="ARBA00022725"/>
    </source>
</evidence>
<keyword evidence="5" id="KW-0552">Olfaction</keyword>
<accession>A0A8X8BGA1</accession>
<name>A0A8X8BGA1_POLSE</name>
<feature type="non-terminal residue" evidence="16">
    <location>
        <position position="657"/>
    </location>
</feature>
<keyword evidence="11" id="KW-0325">Glycoprotein</keyword>
<evidence type="ECO:0000256" key="10">
    <source>
        <dbReference type="ARBA" id="ARBA00023170"/>
    </source>
</evidence>
<evidence type="ECO:0000313" key="16">
    <source>
        <dbReference type="EMBL" id="KAG2456958.1"/>
    </source>
</evidence>
<keyword evidence="17" id="KW-1185">Reference proteome</keyword>
<keyword evidence="10 13" id="KW-0675">Receptor</keyword>
<feature type="non-terminal residue" evidence="16">
    <location>
        <position position="1"/>
    </location>
</feature>
<feature type="transmembrane region" description="Helical" evidence="14">
    <location>
        <begin position="486"/>
        <end position="508"/>
    </location>
</feature>
<keyword evidence="9" id="KW-1015">Disulfide bond</keyword>
<dbReference type="InterPro" id="IPR050939">
    <property type="entry name" value="Olfactory_GPCR1"/>
</dbReference>
<evidence type="ECO:0000256" key="8">
    <source>
        <dbReference type="ARBA" id="ARBA00023136"/>
    </source>
</evidence>
<evidence type="ECO:0000256" key="4">
    <source>
        <dbReference type="ARBA" id="ARBA00022692"/>
    </source>
</evidence>
<feature type="transmembrane region" description="Helical" evidence="14">
    <location>
        <begin position="374"/>
        <end position="395"/>
    </location>
</feature>
<sequence length="657" mass="73737">MKHQQTACVGSSGCLQLFRHQQENLYISKLFLFHEDFPAACAQMEENQSIKFSLLLMLSFVTEIRSFTVVTLVIIYLTTLFGNLLIILVIILDHHLQTPMFLCIGALAVIDVLQSTNVVPKMMALLLFDTSPVPYGACLLQMLLVFHLQTVEALLFTLMAYDRFIAVIYPLRYPQLVTGRTMWVGVLVCNFISGLPIIVYLIFVTELSFCRTNVLPYCFCDYSTMVHVSCNENAKYLNFLSTIGITFGSTSLTVILISYGKIAHVALKISSKEGKKKIFDVLVTHLLVVLLFYLPLTIAFILPGLGVKLSAEAYNTLVIVATILPPMMNPIIYSFRNKPYLCVFFRTSYTPSMNQTSEFVFLCTIDSQKKSYTIVMLAVVYLVTLFGNFLVVLVIAMNPQLQKPMYFGIAALAIIDLVGSTNIIPKIIAVLSDWATIPYGPCLLQMFLVLYLGAAESYLLVFMACDRYVAVVHPLRYSTLVTKRTILAAGTLIYIVPAAFILAMLILVTELSFCNTNILNYCFCDYSSLIEIACEENPKYFLPLSIGSFVFGIFPFLFILLSYMRIAYVALKISSVDGKKKTLNTVTTHVLVVGLFLIPLLLSYLLTALGVKLSIELYNTMIIVANVVPPMFNPMIYSFRNKEIRSSIQKLFKSAKF</sequence>
<evidence type="ECO:0000259" key="15">
    <source>
        <dbReference type="PROSITE" id="PS50262"/>
    </source>
</evidence>
<evidence type="ECO:0000256" key="6">
    <source>
        <dbReference type="ARBA" id="ARBA00022989"/>
    </source>
</evidence>
<feature type="transmembrane region" description="Helical" evidence="14">
    <location>
        <begin position="278"/>
        <end position="302"/>
    </location>
</feature>
<reference evidence="16 17" key="1">
    <citation type="journal article" date="2021" name="Cell">
        <title>Tracing the genetic footprints of vertebrate landing in non-teleost ray-finned fishes.</title>
        <authorList>
            <person name="Bi X."/>
            <person name="Wang K."/>
            <person name="Yang L."/>
            <person name="Pan H."/>
            <person name="Jiang H."/>
            <person name="Wei Q."/>
            <person name="Fang M."/>
            <person name="Yu H."/>
            <person name="Zhu C."/>
            <person name="Cai Y."/>
            <person name="He Y."/>
            <person name="Gan X."/>
            <person name="Zeng H."/>
            <person name="Yu D."/>
            <person name="Zhu Y."/>
            <person name="Jiang H."/>
            <person name="Qiu Q."/>
            <person name="Yang H."/>
            <person name="Zhang Y.E."/>
            <person name="Wang W."/>
            <person name="Zhu M."/>
            <person name="He S."/>
            <person name="Zhang G."/>
        </authorList>
    </citation>
    <scope>NUCLEOTIDE SEQUENCE [LARGE SCALE GENOMIC DNA]</scope>
    <source>
        <strain evidence="16">Bchr_013</strain>
    </source>
</reference>
<evidence type="ECO:0000256" key="3">
    <source>
        <dbReference type="ARBA" id="ARBA00022606"/>
    </source>
</evidence>
<dbReference type="GO" id="GO:0004930">
    <property type="term" value="F:G protein-coupled receptor activity"/>
    <property type="evidence" value="ECO:0007669"/>
    <property type="project" value="UniProtKB-KW"/>
</dbReference>
<feature type="transmembrane region" description="Helical" evidence="14">
    <location>
        <begin position="236"/>
        <end position="257"/>
    </location>
</feature>
<comment type="subcellular location">
    <subcellularLocation>
        <location evidence="1">Cell membrane</location>
        <topology evidence="1">Multi-pass membrane protein</topology>
    </subcellularLocation>
</comment>
<evidence type="ECO:0000256" key="13">
    <source>
        <dbReference type="RuleBase" id="RU000688"/>
    </source>
</evidence>
<keyword evidence="7 13" id="KW-0297">G-protein coupled receptor</keyword>
<dbReference type="PANTHER" id="PTHR24242">
    <property type="entry name" value="G-PROTEIN COUPLED RECEPTOR"/>
    <property type="match status" value="1"/>
</dbReference>
<organism evidence="16 17">
    <name type="scientific">Polypterus senegalus</name>
    <name type="common">Senegal bichir</name>
    <dbReference type="NCBI Taxonomy" id="55291"/>
    <lineage>
        <taxon>Eukaryota</taxon>
        <taxon>Metazoa</taxon>
        <taxon>Chordata</taxon>
        <taxon>Craniata</taxon>
        <taxon>Vertebrata</taxon>
        <taxon>Euteleostomi</taxon>
        <taxon>Actinopterygii</taxon>
        <taxon>Polypteriformes</taxon>
        <taxon>Polypteridae</taxon>
        <taxon>Polypterus</taxon>
    </lineage>
</organism>
<dbReference type="EMBL" id="JAATIS010008602">
    <property type="protein sequence ID" value="KAG2456958.1"/>
    <property type="molecule type" value="Genomic_DNA"/>
</dbReference>
<dbReference type="PROSITE" id="PS50262">
    <property type="entry name" value="G_PROTEIN_RECEP_F1_2"/>
    <property type="match status" value="2"/>
</dbReference>
<comment type="similarity">
    <text evidence="13">Belongs to the G-protein coupled receptor 1 family.</text>
</comment>
<feature type="transmembrane region" description="Helical" evidence="14">
    <location>
        <begin position="546"/>
        <end position="571"/>
    </location>
</feature>
<dbReference type="PROSITE" id="PS00237">
    <property type="entry name" value="G_PROTEIN_RECEP_F1_1"/>
    <property type="match status" value="1"/>
</dbReference>
<feature type="transmembrane region" description="Helical" evidence="14">
    <location>
        <begin position="182"/>
        <end position="203"/>
    </location>
</feature>
<dbReference type="InterPro" id="IPR017452">
    <property type="entry name" value="GPCR_Rhodpsn_7TM"/>
</dbReference>
<feature type="domain" description="G-protein coupled receptors family 1 profile" evidence="15">
    <location>
        <begin position="82"/>
        <end position="333"/>
    </location>
</feature>
<keyword evidence="3" id="KW-0716">Sensory transduction</keyword>
<evidence type="ECO:0000256" key="1">
    <source>
        <dbReference type="ARBA" id="ARBA00004651"/>
    </source>
</evidence>
<keyword evidence="4 13" id="KW-0812">Transmembrane</keyword>
<dbReference type="AlphaFoldDB" id="A0A8X8BGA1"/>
<feature type="domain" description="G-protein coupled receptors family 1 profile" evidence="15">
    <location>
        <begin position="387"/>
        <end position="637"/>
    </location>
</feature>
<dbReference type="InterPro" id="IPR000276">
    <property type="entry name" value="GPCR_Rhodpsn"/>
</dbReference>
<evidence type="ECO:0000313" key="17">
    <source>
        <dbReference type="Proteomes" id="UP000886611"/>
    </source>
</evidence>
<evidence type="ECO:0000256" key="14">
    <source>
        <dbReference type="SAM" id="Phobius"/>
    </source>
</evidence>
<dbReference type="InterPro" id="IPR000725">
    <property type="entry name" value="Olfact_rcpt"/>
</dbReference>
<comment type="caution">
    <text evidence="16">The sequence shown here is derived from an EMBL/GenBank/DDBJ whole genome shotgun (WGS) entry which is preliminary data.</text>
</comment>
<dbReference type="Pfam" id="PF13853">
    <property type="entry name" value="7tm_4"/>
    <property type="match status" value="2"/>
</dbReference>
<feature type="transmembrane region" description="Helical" evidence="14">
    <location>
        <begin position="617"/>
        <end position="637"/>
    </location>
</feature>
<dbReference type="PANTHER" id="PTHR24242:SF359">
    <property type="entry name" value="ODORANT RECEPTOR-RELATED"/>
    <property type="match status" value="1"/>
</dbReference>
<proteinExistence type="inferred from homology"/>
<feature type="transmembrane region" description="Helical" evidence="14">
    <location>
        <begin position="67"/>
        <end position="92"/>
    </location>
</feature>
<dbReference type="PRINTS" id="PR00245">
    <property type="entry name" value="OLFACTORYR"/>
</dbReference>
<protein>
    <submittedName>
        <fullName evidence="16">O2AG1 protein</fullName>
    </submittedName>
</protein>
<evidence type="ECO:0000256" key="11">
    <source>
        <dbReference type="ARBA" id="ARBA00023180"/>
    </source>
</evidence>
<keyword evidence="8 14" id="KW-0472">Membrane</keyword>
<feature type="transmembrane region" description="Helical" evidence="14">
    <location>
        <begin position="583"/>
        <end position="605"/>
    </location>
</feature>
<evidence type="ECO:0000256" key="7">
    <source>
        <dbReference type="ARBA" id="ARBA00023040"/>
    </source>
</evidence>
<dbReference type="GO" id="GO:0004984">
    <property type="term" value="F:olfactory receptor activity"/>
    <property type="evidence" value="ECO:0007669"/>
    <property type="project" value="InterPro"/>
</dbReference>
<dbReference type="FunFam" id="1.20.1070.10:FF:000024">
    <property type="entry name" value="Olfactory receptor"/>
    <property type="match status" value="2"/>
</dbReference>
<evidence type="ECO:0000256" key="9">
    <source>
        <dbReference type="ARBA" id="ARBA00023157"/>
    </source>
</evidence>
<evidence type="ECO:0000256" key="2">
    <source>
        <dbReference type="ARBA" id="ARBA00022475"/>
    </source>
</evidence>
<dbReference type="Gene3D" id="1.20.1070.10">
    <property type="entry name" value="Rhodopsin 7-helix transmembrane proteins"/>
    <property type="match status" value="2"/>
</dbReference>
<evidence type="ECO:0000256" key="12">
    <source>
        <dbReference type="ARBA" id="ARBA00023224"/>
    </source>
</evidence>
<dbReference type="SUPFAM" id="SSF81321">
    <property type="entry name" value="Family A G protein-coupled receptor-like"/>
    <property type="match status" value="2"/>
</dbReference>
<dbReference type="PRINTS" id="PR00237">
    <property type="entry name" value="GPCRRHODOPSN"/>
</dbReference>